<name>A0AC58RPN1_TOBAC</name>
<evidence type="ECO:0000313" key="2">
    <source>
        <dbReference type="RefSeq" id="XP_075074650.1"/>
    </source>
</evidence>
<reference evidence="2" key="2">
    <citation type="submission" date="2025-08" db="UniProtKB">
        <authorList>
            <consortium name="RefSeq"/>
        </authorList>
    </citation>
    <scope>IDENTIFICATION</scope>
    <source>
        <tissue evidence="2">Leaf</tissue>
    </source>
</reference>
<sequence>MRSKGAFDRLLKLVRLHKVNFIALQEPFLAPSQIEEFRERLCFDNAMTNNNSKIWYFWNHTLNCTFISQHKQQMTFKANQVGHLDYFWFTVVYAKTNASRRKRLWRQLRIMHTLIDGPWAVGGDFNVTVSPDEKKGGRPHILSKSIDFIKCMGDCGLFDNNFTGNTFTLCNNRKRRKRISKRIDKVITNQEWYFRCLNFWSDHEGYHDIVKKCWDEDIQGKTMWRLPSKLKNLAHTLNKWSRDTIGDVFETVKHMEETLNIKEEEYETDDSKLNIMALHKAQTDYIRWLKTQDSILKQKARVK</sequence>
<gene>
    <name evidence="2" type="primary">LOC142162224</name>
</gene>
<accession>A0AC58RPN1</accession>
<evidence type="ECO:0000313" key="1">
    <source>
        <dbReference type="Proteomes" id="UP000790787"/>
    </source>
</evidence>
<reference evidence="1" key="1">
    <citation type="journal article" date="2014" name="Nat. Commun.">
        <title>The tobacco genome sequence and its comparison with those of tomato and potato.</title>
        <authorList>
            <person name="Sierro N."/>
            <person name="Battey J.N."/>
            <person name="Ouadi S."/>
            <person name="Bakaher N."/>
            <person name="Bovet L."/>
            <person name="Willig A."/>
            <person name="Goepfert S."/>
            <person name="Peitsch M.C."/>
            <person name="Ivanov N.V."/>
        </authorList>
    </citation>
    <scope>NUCLEOTIDE SEQUENCE [LARGE SCALE GENOMIC DNA]</scope>
</reference>
<dbReference type="RefSeq" id="XP_075074650.1">
    <property type="nucleotide sequence ID" value="XM_075218549.1"/>
</dbReference>
<proteinExistence type="predicted"/>
<protein>
    <submittedName>
        <fullName evidence="2">Uncharacterized protein LOC142162224</fullName>
    </submittedName>
</protein>
<keyword evidence="1" id="KW-1185">Reference proteome</keyword>
<dbReference type="Proteomes" id="UP000790787">
    <property type="component" value="Chromosome 7"/>
</dbReference>
<organism evidence="1 2">
    <name type="scientific">Nicotiana tabacum</name>
    <name type="common">Common tobacco</name>
    <dbReference type="NCBI Taxonomy" id="4097"/>
    <lineage>
        <taxon>Eukaryota</taxon>
        <taxon>Viridiplantae</taxon>
        <taxon>Streptophyta</taxon>
        <taxon>Embryophyta</taxon>
        <taxon>Tracheophyta</taxon>
        <taxon>Spermatophyta</taxon>
        <taxon>Magnoliopsida</taxon>
        <taxon>eudicotyledons</taxon>
        <taxon>Gunneridae</taxon>
        <taxon>Pentapetalae</taxon>
        <taxon>asterids</taxon>
        <taxon>lamiids</taxon>
        <taxon>Solanales</taxon>
        <taxon>Solanaceae</taxon>
        <taxon>Nicotianoideae</taxon>
        <taxon>Nicotianeae</taxon>
        <taxon>Nicotiana</taxon>
    </lineage>
</organism>